<dbReference type="Pfam" id="PF18859">
    <property type="entry name" value="acVLRF1"/>
    <property type="match status" value="1"/>
</dbReference>
<dbReference type="InterPro" id="IPR040783">
    <property type="entry name" value="VLRF1"/>
</dbReference>
<comment type="caution">
    <text evidence="2">The sequence shown here is derived from an EMBL/GenBank/DDBJ whole genome shotgun (WGS) entry which is preliminary data.</text>
</comment>
<name>A0A7C9J6N8_9ACTN</name>
<dbReference type="NCBIfam" id="NF041024">
    <property type="entry name" value="acVLRF1_NCBI"/>
    <property type="match status" value="1"/>
</dbReference>
<organism evidence="2 3">
    <name type="scientific">Herbidospora solisilvae</name>
    <dbReference type="NCBI Taxonomy" id="2696284"/>
    <lineage>
        <taxon>Bacteria</taxon>
        <taxon>Bacillati</taxon>
        <taxon>Actinomycetota</taxon>
        <taxon>Actinomycetes</taxon>
        <taxon>Streptosporangiales</taxon>
        <taxon>Streptosporangiaceae</taxon>
        <taxon>Herbidospora</taxon>
    </lineage>
</organism>
<evidence type="ECO:0000259" key="1">
    <source>
        <dbReference type="Pfam" id="PF18859"/>
    </source>
</evidence>
<evidence type="ECO:0000313" key="2">
    <source>
        <dbReference type="EMBL" id="NAS26107.1"/>
    </source>
</evidence>
<dbReference type="Proteomes" id="UP000479526">
    <property type="component" value="Unassembled WGS sequence"/>
</dbReference>
<accession>A0A7C9J6N8</accession>
<gene>
    <name evidence="2" type="ORF">GT755_31100</name>
</gene>
<proteinExistence type="predicted"/>
<sequence>MSARPAAGGGRWVSIPPSRLPRWLINFADRHGGPPSETGTPELVVLTAPDGAVAECHVPFGPLEAHPGSLAEGLVSHVSRDRRVAVLLVRLGGYAAGVFEGDRLLVSKVGSRLVHGRSAAGGWSQQRFARRREKQADEALGAAADVAARVLLPAVEEGVAGFVVGGDRKAIDELRGDRRLAPLFARETAPFLTVPDPRLAVLEKTPEEFRAVRIRVVDPPHV</sequence>
<dbReference type="RefSeq" id="WP_161483131.1">
    <property type="nucleotide sequence ID" value="NZ_WXEW01000010.1"/>
</dbReference>
<keyword evidence="3" id="KW-1185">Reference proteome</keyword>
<dbReference type="AlphaFoldDB" id="A0A7C9J6N8"/>
<dbReference type="InterPro" id="IPR042226">
    <property type="entry name" value="eFR1_2_sf"/>
</dbReference>
<dbReference type="Gene3D" id="3.30.420.60">
    <property type="entry name" value="eRF1 domain 2"/>
    <property type="match status" value="1"/>
</dbReference>
<evidence type="ECO:0000313" key="3">
    <source>
        <dbReference type="Proteomes" id="UP000479526"/>
    </source>
</evidence>
<dbReference type="EMBL" id="WXEW01000010">
    <property type="protein sequence ID" value="NAS26107.1"/>
    <property type="molecule type" value="Genomic_DNA"/>
</dbReference>
<feature type="domain" description="Actinobacteria/chloroflexi VLRF1 release factor" evidence="1">
    <location>
        <begin position="82"/>
        <end position="215"/>
    </location>
</feature>
<dbReference type="SUPFAM" id="SSF53137">
    <property type="entry name" value="Translational machinery components"/>
    <property type="match status" value="1"/>
</dbReference>
<reference evidence="2 3" key="1">
    <citation type="submission" date="2020-01" db="EMBL/GenBank/DDBJ databases">
        <title>Herbidospora sp. NEAU-GS84 nov., a novel actinomycete isolated from soil.</title>
        <authorList>
            <person name="Han L."/>
        </authorList>
    </citation>
    <scope>NUCLEOTIDE SEQUENCE [LARGE SCALE GENOMIC DNA]</scope>
    <source>
        <strain evidence="2 3">NEAU-GS84</strain>
    </source>
</reference>
<protein>
    <recommendedName>
        <fullName evidence="1">Actinobacteria/chloroflexi VLRF1 release factor domain-containing protein</fullName>
    </recommendedName>
</protein>